<dbReference type="Pfam" id="PF01807">
    <property type="entry name" value="Zn_ribbon_DnaG"/>
    <property type="match status" value="1"/>
</dbReference>
<dbReference type="SUPFAM" id="SSF57783">
    <property type="entry name" value="Zinc beta-ribbon"/>
    <property type="match status" value="1"/>
</dbReference>
<evidence type="ECO:0000259" key="4">
    <source>
        <dbReference type="SMART" id="SM00400"/>
    </source>
</evidence>
<dbReference type="GO" id="GO:0003899">
    <property type="term" value="F:DNA-directed RNA polymerase activity"/>
    <property type="evidence" value="ECO:0007669"/>
    <property type="project" value="InterPro"/>
</dbReference>
<evidence type="ECO:0000313" key="5">
    <source>
        <dbReference type="EMBL" id="DAD83017.1"/>
    </source>
</evidence>
<evidence type="ECO:0000256" key="3">
    <source>
        <dbReference type="ARBA" id="ARBA00022833"/>
    </source>
</evidence>
<dbReference type="InterPro" id="IPR036977">
    <property type="entry name" value="DNA_primase_Znf_CHC2"/>
</dbReference>
<organism evidence="5">
    <name type="scientific">Caudovirales sp. ct1Jx6</name>
    <dbReference type="NCBI Taxonomy" id="2826765"/>
    <lineage>
        <taxon>Viruses</taxon>
        <taxon>Duplodnaviria</taxon>
        <taxon>Heunggongvirae</taxon>
        <taxon>Uroviricota</taxon>
        <taxon>Caudoviricetes</taxon>
    </lineage>
</organism>
<dbReference type="SMART" id="SM00400">
    <property type="entry name" value="ZnF_CHCC"/>
    <property type="match status" value="1"/>
</dbReference>
<accession>A0A8S5ML12</accession>
<feature type="domain" description="Zinc finger CHC2-type" evidence="4">
    <location>
        <begin position="33"/>
        <end position="84"/>
    </location>
</feature>
<dbReference type="GO" id="GO:0008270">
    <property type="term" value="F:zinc ion binding"/>
    <property type="evidence" value="ECO:0007669"/>
    <property type="project" value="UniProtKB-KW"/>
</dbReference>
<keyword evidence="3" id="KW-0862">Zinc</keyword>
<dbReference type="GO" id="GO:0006269">
    <property type="term" value="P:DNA replication, synthesis of primer"/>
    <property type="evidence" value="ECO:0007669"/>
    <property type="project" value="TreeGrafter"/>
</dbReference>
<sequence length="185" mass="20959">MNKISAYASEIVSLISPREALELYGIEVSSKGFALCPFHSEKTASLKVYQDSFYCFGCGASGDVINLVQKLFGLKFGEAIKKLNTDFSLNLPIGERMTLRQAAAYAARKREIAEARRHERERKQKICEDYLALVDEYIRLESNFKCHHPTQGDEGLHPLFIESCQKLDYISYRLDTFDWEGGSAA</sequence>
<evidence type="ECO:0000256" key="2">
    <source>
        <dbReference type="ARBA" id="ARBA00022771"/>
    </source>
</evidence>
<dbReference type="InterPro" id="IPR050219">
    <property type="entry name" value="DnaG_primase"/>
</dbReference>
<dbReference type="PANTHER" id="PTHR30313">
    <property type="entry name" value="DNA PRIMASE"/>
    <property type="match status" value="1"/>
</dbReference>
<protein>
    <submittedName>
        <fullName evidence="5">CHC2 zinc finger protein</fullName>
    </submittedName>
</protein>
<keyword evidence="2" id="KW-0863">Zinc-finger</keyword>
<name>A0A8S5ML12_9CAUD</name>
<dbReference type="GO" id="GO:0003677">
    <property type="term" value="F:DNA binding"/>
    <property type="evidence" value="ECO:0007669"/>
    <property type="project" value="InterPro"/>
</dbReference>
<keyword evidence="1" id="KW-0479">Metal-binding</keyword>
<dbReference type="PANTHER" id="PTHR30313:SF2">
    <property type="entry name" value="DNA PRIMASE"/>
    <property type="match status" value="1"/>
</dbReference>
<evidence type="ECO:0000256" key="1">
    <source>
        <dbReference type="ARBA" id="ARBA00022723"/>
    </source>
</evidence>
<reference evidence="5" key="1">
    <citation type="journal article" date="2021" name="Proc. Natl. Acad. Sci. U.S.A.">
        <title>A Catalog of Tens of Thousands of Viruses from Human Metagenomes Reveals Hidden Associations with Chronic Diseases.</title>
        <authorList>
            <person name="Tisza M.J."/>
            <person name="Buck C.B."/>
        </authorList>
    </citation>
    <scope>NUCLEOTIDE SEQUENCE</scope>
    <source>
        <strain evidence="5">Ct1Jx6</strain>
    </source>
</reference>
<dbReference type="EMBL" id="BK014927">
    <property type="protein sequence ID" value="DAD83017.1"/>
    <property type="molecule type" value="Genomic_DNA"/>
</dbReference>
<dbReference type="InterPro" id="IPR002694">
    <property type="entry name" value="Znf_CHC2"/>
</dbReference>
<proteinExistence type="predicted"/>
<dbReference type="Gene3D" id="3.90.580.10">
    <property type="entry name" value="Zinc finger, CHC2-type domain"/>
    <property type="match status" value="1"/>
</dbReference>